<reference evidence="3 4" key="1">
    <citation type="journal article" date="2013" name="Genome Announc.">
        <title>Draft Genome Sequence for Caulobacter sp. Strain OR37, a Bacterium Tolerant to Heavy Metals.</title>
        <authorList>
            <person name="Utturkar S.M."/>
            <person name="Bollmann A."/>
            <person name="Brzoska R.M."/>
            <person name="Klingeman D.M."/>
            <person name="Epstein S.E."/>
            <person name="Palumbo A.V."/>
            <person name="Brown S.D."/>
        </authorList>
    </citation>
    <scope>NUCLEOTIDE SEQUENCE [LARGE SCALE GENOMIC DNA]</scope>
    <source>
        <strain evidence="3 4">OR37</strain>
    </source>
</reference>
<feature type="transmembrane region" description="Helical" evidence="2">
    <location>
        <begin position="12"/>
        <end position="32"/>
    </location>
</feature>
<keyword evidence="2" id="KW-0472">Membrane</keyword>
<dbReference type="RefSeq" id="WP_004616816.1">
    <property type="nucleotide sequence ID" value="NZ_APMP01000004.1"/>
</dbReference>
<evidence type="ECO:0000256" key="2">
    <source>
        <dbReference type="SAM" id="Phobius"/>
    </source>
</evidence>
<feature type="compositionally biased region" description="Low complexity" evidence="1">
    <location>
        <begin position="49"/>
        <end position="78"/>
    </location>
</feature>
<dbReference type="Proteomes" id="UP000013063">
    <property type="component" value="Unassembled WGS sequence"/>
</dbReference>
<evidence type="ECO:0000313" key="3">
    <source>
        <dbReference type="EMBL" id="ENZ82952.1"/>
    </source>
</evidence>
<feature type="region of interest" description="Disordered" evidence="1">
    <location>
        <begin position="32"/>
        <end position="113"/>
    </location>
</feature>
<protein>
    <submittedName>
        <fullName evidence="3">Uncharacterized protein</fullName>
    </submittedName>
</protein>
<dbReference type="EMBL" id="APMP01000004">
    <property type="protein sequence ID" value="ENZ82952.1"/>
    <property type="molecule type" value="Genomic_DNA"/>
</dbReference>
<organism evidence="3 4">
    <name type="scientific">Caulobacter vibrioides OR37</name>
    <dbReference type="NCBI Taxonomy" id="1292034"/>
    <lineage>
        <taxon>Bacteria</taxon>
        <taxon>Pseudomonadati</taxon>
        <taxon>Pseudomonadota</taxon>
        <taxon>Alphaproteobacteria</taxon>
        <taxon>Caulobacterales</taxon>
        <taxon>Caulobacteraceae</taxon>
        <taxon>Caulobacter</taxon>
    </lineage>
</organism>
<keyword evidence="2" id="KW-0812">Transmembrane</keyword>
<keyword evidence="2" id="KW-1133">Transmembrane helix</keyword>
<evidence type="ECO:0000313" key="4">
    <source>
        <dbReference type="Proteomes" id="UP000013063"/>
    </source>
</evidence>
<gene>
    <name evidence="3" type="ORF">OR37_01147</name>
</gene>
<evidence type="ECO:0000256" key="1">
    <source>
        <dbReference type="SAM" id="MobiDB-lite"/>
    </source>
</evidence>
<proteinExistence type="predicted"/>
<accession>R0EPG8</accession>
<name>R0EPG8_CAUVI</name>
<dbReference type="STRING" id="1292034.OR37_01147"/>
<keyword evidence="4" id="KW-1185">Reference proteome</keyword>
<sequence length="113" mass="11548" precursor="true">MSERRGNPFGWVVLGFIVGVLTTFGTILFLSAGDGGYEDGPSETRTAADDAATAAMSAKSPSAPAHRLEAAAPVTTTTPVPPVQPERPAGQPQPLDPQVADDAAAAGMTSRTR</sequence>
<dbReference type="OrthoDB" id="7193521at2"/>
<dbReference type="AlphaFoldDB" id="R0EPG8"/>
<dbReference type="PATRIC" id="fig|1292034.3.peg.1137"/>
<comment type="caution">
    <text evidence="3">The sequence shown here is derived from an EMBL/GenBank/DDBJ whole genome shotgun (WGS) entry which is preliminary data.</text>
</comment>